<dbReference type="PANTHER" id="PTHR12919:SF20">
    <property type="entry name" value="SMALL RIBOSOMAL SUBUNIT PROTEIN BS16M"/>
    <property type="match status" value="1"/>
</dbReference>
<keyword evidence="1 3" id="KW-0689">Ribosomal protein</keyword>
<reference evidence="5 6" key="1">
    <citation type="journal article" date="2015" name="Nature">
        <title>rRNA introns, odd ribosomes, and small enigmatic genomes across a large radiation of phyla.</title>
        <authorList>
            <person name="Brown C.T."/>
            <person name="Hug L.A."/>
            <person name="Thomas B.C."/>
            <person name="Sharon I."/>
            <person name="Castelle C.J."/>
            <person name="Singh A."/>
            <person name="Wilkins M.J."/>
            <person name="Williams K.H."/>
            <person name="Banfield J.F."/>
        </authorList>
    </citation>
    <scope>NUCLEOTIDE SEQUENCE [LARGE SCALE GENOMIC DNA]</scope>
</reference>
<dbReference type="InterPro" id="IPR000307">
    <property type="entry name" value="Ribosomal_bS16"/>
</dbReference>
<dbReference type="GO" id="GO:0003735">
    <property type="term" value="F:structural constituent of ribosome"/>
    <property type="evidence" value="ECO:0007669"/>
    <property type="project" value="InterPro"/>
</dbReference>
<dbReference type="EMBL" id="LBVV01000024">
    <property type="protein sequence ID" value="KKQ93220.1"/>
    <property type="molecule type" value="Genomic_DNA"/>
</dbReference>
<feature type="compositionally biased region" description="Acidic residues" evidence="4">
    <location>
        <begin position="115"/>
        <end position="129"/>
    </location>
</feature>
<dbReference type="GO" id="GO:0005737">
    <property type="term" value="C:cytoplasm"/>
    <property type="evidence" value="ECO:0007669"/>
    <property type="project" value="UniProtKB-ARBA"/>
</dbReference>
<comment type="similarity">
    <text evidence="3">Belongs to the bacterial ribosomal protein bS16 family.</text>
</comment>
<dbReference type="Gene3D" id="3.30.1320.10">
    <property type="match status" value="1"/>
</dbReference>
<dbReference type="InterPro" id="IPR023803">
    <property type="entry name" value="Ribosomal_bS16_dom_sf"/>
</dbReference>
<proteinExistence type="inferred from homology"/>
<dbReference type="GO" id="GO:0006412">
    <property type="term" value="P:translation"/>
    <property type="evidence" value="ECO:0007669"/>
    <property type="project" value="UniProtKB-UniRule"/>
</dbReference>
<dbReference type="NCBIfam" id="TIGR00002">
    <property type="entry name" value="S16"/>
    <property type="match status" value="1"/>
</dbReference>
<dbReference type="PANTHER" id="PTHR12919">
    <property type="entry name" value="30S RIBOSOMAL PROTEIN S16"/>
    <property type="match status" value="1"/>
</dbReference>
<evidence type="ECO:0000256" key="2">
    <source>
        <dbReference type="ARBA" id="ARBA00023274"/>
    </source>
</evidence>
<gene>
    <name evidence="3" type="primary">rpsP</name>
    <name evidence="5" type="ORF">UT18_C0024G0009</name>
</gene>
<comment type="caution">
    <text evidence="5">The sequence shown here is derived from an EMBL/GenBank/DDBJ whole genome shotgun (WGS) entry which is preliminary data.</text>
</comment>
<dbReference type="Pfam" id="PF00886">
    <property type="entry name" value="Ribosomal_S16"/>
    <property type="match status" value="1"/>
</dbReference>
<keyword evidence="2 3" id="KW-0687">Ribonucleoprotein</keyword>
<feature type="region of interest" description="Disordered" evidence="4">
    <location>
        <begin position="93"/>
        <end position="150"/>
    </location>
</feature>
<evidence type="ECO:0000256" key="1">
    <source>
        <dbReference type="ARBA" id="ARBA00022980"/>
    </source>
</evidence>
<protein>
    <recommendedName>
        <fullName evidence="3">Small ribosomal subunit protein bS16</fullName>
    </recommendedName>
</protein>
<dbReference type="InterPro" id="IPR020592">
    <property type="entry name" value="Ribosomal_bS16_CS"/>
</dbReference>
<dbReference type="STRING" id="1618345.UT18_C0024G0009"/>
<evidence type="ECO:0000256" key="3">
    <source>
        <dbReference type="HAMAP-Rule" id="MF_00385"/>
    </source>
</evidence>
<dbReference type="HAMAP" id="MF_00385">
    <property type="entry name" value="Ribosomal_bS16"/>
    <property type="match status" value="1"/>
</dbReference>
<accession>A0A0G0LYY4</accession>
<dbReference type="SUPFAM" id="SSF54565">
    <property type="entry name" value="Ribosomal protein S16"/>
    <property type="match status" value="1"/>
</dbReference>
<organism evidence="5 6">
    <name type="scientific">candidate division CPR2 bacterium GW2011_GWC2_39_10</name>
    <dbReference type="NCBI Taxonomy" id="1618345"/>
    <lineage>
        <taxon>Bacteria</taxon>
        <taxon>Bacteria division CPR2</taxon>
    </lineage>
</organism>
<dbReference type="PROSITE" id="PS00732">
    <property type="entry name" value="RIBOSOMAL_S16"/>
    <property type="match status" value="1"/>
</dbReference>
<dbReference type="GO" id="GO:0015935">
    <property type="term" value="C:small ribosomal subunit"/>
    <property type="evidence" value="ECO:0007669"/>
    <property type="project" value="TreeGrafter"/>
</dbReference>
<dbReference type="Proteomes" id="UP000034207">
    <property type="component" value="Unassembled WGS sequence"/>
</dbReference>
<sequence>MLRVRLTRTGKKRYATWRIVVADSRKAVTAKVIDYLGHYNPHTKEFKVDEAKLKVWFEKGAQPSNTVAKLFKLNKIKMPDWVVIKMAIPKKKEELASAKPSEAGPVKEEAKPETEPQEVIEQTEDDTEESIASKEVAEEQEEQTEETKEA</sequence>
<evidence type="ECO:0000313" key="5">
    <source>
        <dbReference type="EMBL" id="KKQ93220.1"/>
    </source>
</evidence>
<feature type="compositionally biased region" description="Basic and acidic residues" evidence="4">
    <location>
        <begin position="105"/>
        <end position="114"/>
    </location>
</feature>
<name>A0A0G0LYY4_UNCC2</name>
<evidence type="ECO:0000313" key="6">
    <source>
        <dbReference type="Proteomes" id="UP000034207"/>
    </source>
</evidence>
<dbReference type="AlphaFoldDB" id="A0A0G0LYY4"/>
<evidence type="ECO:0000256" key="4">
    <source>
        <dbReference type="SAM" id="MobiDB-lite"/>
    </source>
</evidence>